<dbReference type="InterPro" id="IPR039270">
    <property type="entry name" value="ZNF469"/>
</dbReference>
<dbReference type="AlphaFoldDB" id="A0A3Q2FJR3"/>
<sequence>MKTLFFFSTEVIGVLKGFSAYWIELKQRITDCKGTQTRTLDKSTVTRPRHPILVTWSAGKGSPQSPSGKSRSREKGKRSGKTERGNPQQLYRLSITNPRTIGIAYPQQKVLPPKKLEPKSTLPPSKNKHAADKKLFAQEKCYDS</sequence>
<feature type="compositionally biased region" description="Polar residues" evidence="1">
    <location>
        <begin position="85"/>
        <end position="99"/>
    </location>
</feature>
<dbReference type="STRING" id="28743.ENSCVAP00000004715"/>
<feature type="compositionally biased region" description="Basic residues" evidence="1">
    <location>
        <begin position="70"/>
        <end position="79"/>
    </location>
</feature>
<keyword evidence="3" id="KW-1185">Reference proteome</keyword>
<reference evidence="2" key="2">
    <citation type="submission" date="2025-09" db="UniProtKB">
        <authorList>
            <consortium name="Ensembl"/>
        </authorList>
    </citation>
    <scope>IDENTIFICATION</scope>
</reference>
<accession>A0A3Q2FJR3</accession>
<evidence type="ECO:0000313" key="3">
    <source>
        <dbReference type="Proteomes" id="UP000265020"/>
    </source>
</evidence>
<name>A0A3Q2FJR3_CYPVA</name>
<feature type="compositionally biased region" description="Low complexity" evidence="1">
    <location>
        <begin position="57"/>
        <end position="69"/>
    </location>
</feature>
<dbReference type="Proteomes" id="UP000265020">
    <property type="component" value="Unassembled WGS sequence"/>
</dbReference>
<dbReference type="PANTHER" id="PTHR21465">
    <property type="entry name" value="ZINC FINGER PROTEIN 469"/>
    <property type="match status" value="1"/>
</dbReference>
<dbReference type="Ensembl" id="ENSCVAT00000007881.1">
    <property type="protein sequence ID" value="ENSCVAP00000004715.1"/>
    <property type="gene ID" value="ENSCVAG00000006037.1"/>
</dbReference>
<proteinExistence type="predicted"/>
<evidence type="ECO:0000256" key="1">
    <source>
        <dbReference type="SAM" id="MobiDB-lite"/>
    </source>
</evidence>
<dbReference type="PANTHER" id="PTHR21465:SF2">
    <property type="entry name" value="ZINC FINGER PROTEIN 469"/>
    <property type="match status" value="1"/>
</dbReference>
<organism evidence="2 3">
    <name type="scientific">Cyprinodon variegatus</name>
    <name type="common">Sheepshead minnow</name>
    <dbReference type="NCBI Taxonomy" id="28743"/>
    <lineage>
        <taxon>Eukaryota</taxon>
        <taxon>Metazoa</taxon>
        <taxon>Chordata</taxon>
        <taxon>Craniata</taxon>
        <taxon>Vertebrata</taxon>
        <taxon>Euteleostomi</taxon>
        <taxon>Actinopterygii</taxon>
        <taxon>Neopterygii</taxon>
        <taxon>Teleostei</taxon>
        <taxon>Neoteleostei</taxon>
        <taxon>Acanthomorphata</taxon>
        <taxon>Ovalentaria</taxon>
        <taxon>Atherinomorphae</taxon>
        <taxon>Cyprinodontiformes</taxon>
        <taxon>Cyprinodontidae</taxon>
        <taxon>Cyprinodon</taxon>
    </lineage>
</organism>
<protein>
    <submittedName>
        <fullName evidence="2">Uncharacterized protein</fullName>
    </submittedName>
</protein>
<feature type="compositionally biased region" description="Polar residues" evidence="1">
    <location>
        <begin position="37"/>
        <end position="46"/>
    </location>
</feature>
<evidence type="ECO:0000313" key="2">
    <source>
        <dbReference type="Ensembl" id="ENSCVAP00000004715.1"/>
    </source>
</evidence>
<reference evidence="2" key="1">
    <citation type="submission" date="2025-08" db="UniProtKB">
        <authorList>
            <consortium name="Ensembl"/>
        </authorList>
    </citation>
    <scope>IDENTIFICATION</scope>
</reference>
<feature type="region of interest" description="Disordered" evidence="1">
    <location>
        <begin position="37"/>
        <end position="133"/>
    </location>
</feature>